<dbReference type="STRING" id="104452.A0A0L7KU74"/>
<dbReference type="EMBL" id="JTDY01005794">
    <property type="protein sequence ID" value="KOB66616.1"/>
    <property type="molecule type" value="Genomic_DNA"/>
</dbReference>
<dbReference type="Proteomes" id="UP000037510">
    <property type="component" value="Unassembled WGS sequence"/>
</dbReference>
<dbReference type="PANTHER" id="PTHR19308:SF14">
    <property type="entry name" value="START DOMAIN-CONTAINING PROTEIN"/>
    <property type="match status" value="1"/>
</dbReference>
<dbReference type="InterPro" id="IPR023393">
    <property type="entry name" value="START-like_dom_sf"/>
</dbReference>
<dbReference type="InterPro" id="IPR051213">
    <property type="entry name" value="START_lipid_transfer"/>
</dbReference>
<dbReference type="InterPro" id="IPR002913">
    <property type="entry name" value="START_lipid-bd_dom"/>
</dbReference>
<protein>
    <submittedName>
        <fullName evidence="2">PCTP-like protein</fullName>
    </submittedName>
</protein>
<proteinExistence type="predicted"/>
<name>A0A0L7KU74_OPEBR</name>
<gene>
    <name evidence="2" type="ORF">OBRU01_20965</name>
</gene>
<dbReference type="GO" id="GO:0008289">
    <property type="term" value="F:lipid binding"/>
    <property type="evidence" value="ECO:0007669"/>
    <property type="project" value="InterPro"/>
</dbReference>
<accession>A0A0L7KU74</accession>
<dbReference type="GO" id="GO:0005737">
    <property type="term" value="C:cytoplasm"/>
    <property type="evidence" value="ECO:0007669"/>
    <property type="project" value="UniProtKB-ARBA"/>
</dbReference>
<evidence type="ECO:0000259" key="1">
    <source>
        <dbReference type="PROSITE" id="PS50848"/>
    </source>
</evidence>
<feature type="non-terminal residue" evidence="2">
    <location>
        <position position="173"/>
    </location>
</feature>
<evidence type="ECO:0000313" key="3">
    <source>
        <dbReference type="Proteomes" id="UP000037510"/>
    </source>
</evidence>
<dbReference type="PROSITE" id="PS50848">
    <property type="entry name" value="START"/>
    <property type="match status" value="1"/>
</dbReference>
<dbReference type="Gene3D" id="3.30.530.20">
    <property type="match status" value="1"/>
</dbReference>
<evidence type="ECO:0000313" key="2">
    <source>
        <dbReference type="EMBL" id="KOB66616.1"/>
    </source>
</evidence>
<organism evidence="2 3">
    <name type="scientific">Operophtera brumata</name>
    <name type="common">Winter moth</name>
    <name type="synonym">Phalaena brumata</name>
    <dbReference type="NCBI Taxonomy" id="104452"/>
    <lineage>
        <taxon>Eukaryota</taxon>
        <taxon>Metazoa</taxon>
        <taxon>Ecdysozoa</taxon>
        <taxon>Arthropoda</taxon>
        <taxon>Hexapoda</taxon>
        <taxon>Insecta</taxon>
        <taxon>Pterygota</taxon>
        <taxon>Neoptera</taxon>
        <taxon>Endopterygota</taxon>
        <taxon>Lepidoptera</taxon>
        <taxon>Glossata</taxon>
        <taxon>Ditrysia</taxon>
        <taxon>Geometroidea</taxon>
        <taxon>Geometridae</taxon>
        <taxon>Larentiinae</taxon>
        <taxon>Operophtera</taxon>
    </lineage>
</organism>
<comment type="caution">
    <text evidence="2">The sequence shown here is derived from an EMBL/GenBank/DDBJ whole genome shotgun (WGS) entry which is preliminary data.</text>
</comment>
<dbReference type="SUPFAM" id="SSF55961">
    <property type="entry name" value="Bet v1-like"/>
    <property type="match status" value="1"/>
</dbReference>
<reference evidence="2 3" key="1">
    <citation type="journal article" date="2015" name="Genome Biol. Evol.">
        <title>The genome of winter moth (Operophtera brumata) provides a genomic perspective on sexual dimorphism and phenology.</title>
        <authorList>
            <person name="Derks M.F."/>
            <person name="Smit S."/>
            <person name="Salis L."/>
            <person name="Schijlen E."/>
            <person name="Bossers A."/>
            <person name="Mateman C."/>
            <person name="Pijl A.S."/>
            <person name="de Ridder D."/>
            <person name="Groenen M.A."/>
            <person name="Visser M.E."/>
            <person name="Megens H.J."/>
        </authorList>
    </citation>
    <scope>NUCLEOTIDE SEQUENCE [LARGE SCALE GENOMIC DNA]</scope>
    <source>
        <strain evidence="2">WM2013NL</strain>
        <tissue evidence="2">Head and thorax</tissue>
    </source>
</reference>
<dbReference type="AlphaFoldDB" id="A0A0L7KU74"/>
<dbReference type="Pfam" id="PF01852">
    <property type="entry name" value="START"/>
    <property type="match status" value="1"/>
</dbReference>
<keyword evidence="3" id="KW-1185">Reference proteome</keyword>
<feature type="domain" description="START" evidence="1">
    <location>
        <begin position="44"/>
        <end position="145"/>
    </location>
</feature>
<dbReference type="PANTHER" id="PTHR19308">
    <property type="entry name" value="PHOSPHATIDYLCHOLINE TRANSFER PROTEIN"/>
    <property type="match status" value="1"/>
</dbReference>
<sequence>MYNAMVCVLPRNSVFDDRKLGRKSICARIILFYDFVRIVSCPAPLKNRDFVLQRSWLDTGDEKMILNHSVFHKDYPPRKGYVRAMSLLTGFVVRTRCGLTGSWLGYVSRSDPRGALPAWLVNRVTAQLAPRLVQQLHAAARRYPGWKALTDLPYHKPWRHPDQVPPYRISLED</sequence>